<gene>
    <name evidence="5" type="ORF">GCM10014715_11380</name>
</gene>
<dbReference type="PANTHER" id="PTHR30290:SF9">
    <property type="entry name" value="OLIGOPEPTIDE-BINDING PROTEIN APPA"/>
    <property type="match status" value="1"/>
</dbReference>
<dbReference type="RefSeq" id="WP_189896994.1">
    <property type="nucleotide sequence ID" value="NZ_BNBC01000003.1"/>
</dbReference>
<name>A0A918ZLZ0_9ACTN</name>
<dbReference type="EMBL" id="BNBC01000003">
    <property type="protein sequence ID" value="GHE59781.1"/>
    <property type="molecule type" value="Genomic_DNA"/>
</dbReference>
<accession>A0A918ZLZ0</accession>
<dbReference type="GO" id="GO:1904680">
    <property type="term" value="F:peptide transmembrane transporter activity"/>
    <property type="evidence" value="ECO:0007669"/>
    <property type="project" value="TreeGrafter"/>
</dbReference>
<evidence type="ECO:0000313" key="6">
    <source>
        <dbReference type="Proteomes" id="UP000641386"/>
    </source>
</evidence>
<dbReference type="PANTHER" id="PTHR30290">
    <property type="entry name" value="PERIPLASMIC BINDING COMPONENT OF ABC TRANSPORTER"/>
    <property type="match status" value="1"/>
</dbReference>
<evidence type="ECO:0000259" key="4">
    <source>
        <dbReference type="Pfam" id="PF00496"/>
    </source>
</evidence>
<dbReference type="Gene3D" id="3.40.190.10">
    <property type="entry name" value="Periplasmic binding protein-like II"/>
    <property type="match status" value="1"/>
</dbReference>
<evidence type="ECO:0000256" key="2">
    <source>
        <dbReference type="ARBA" id="ARBA00022448"/>
    </source>
</evidence>
<keyword evidence="3" id="KW-0732">Signal</keyword>
<comment type="similarity">
    <text evidence="1">Belongs to the bacterial solute-binding protein 5 family.</text>
</comment>
<dbReference type="GO" id="GO:0042597">
    <property type="term" value="C:periplasmic space"/>
    <property type="evidence" value="ECO:0007669"/>
    <property type="project" value="UniProtKB-ARBA"/>
</dbReference>
<reference evidence="5" key="2">
    <citation type="submission" date="2020-09" db="EMBL/GenBank/DDBJ databases">
        <authorList>
            <person name="Sun Q."/>
            <person name="Ohkuma M."/>
        </authorList>
    </citation>
    <scope>NUCLEOTIDE SEQUENCE</scope>
    <source>
        <strain evidence="5">JCM 3302</strain>
    </source>
</reference>
<dbReference type="AlphaFoldDB" id="A0A918ZLZ0"/>
<organism evidence="5 6">
    <name type="scientific">Streptomyces spiralis</name>
    <dbReference type="NCBI Taxonomy" id="66376"/>
    <lineage>
        <taxon>Bacteria</taxon>
        <taxon>Bacillati</taxon>
        <taxon>Actinomycetota</taxon>
        <taxon>Actinomycetes</taxon>
        <taxon>Kitasatosporales</taxon>
        <taxon>Streptomycetaceae</taxon>
        <taxon>Streptomyces</taxon>
    </lineage>
</organism>
<dbReference type="GO" id="GO:0015833">
    <property type="term" value="P:peptide transport"/>
    <property type="evidence" value="ECO:0007669"/>
    <property type="project" value="TreeGrafter"/>
</dbReference>
<comment type="caution">
    <text evidence="5">The sequence shown here is derived from an EMBL/GenBank/DDBJ whole genome shotgun (WGS) entry which is preliminary data.</text>
</comment>
<reference evidence="5" key="1">
    <citation type="journal article" date="2014" name="Int. J. Syst. Evol. Microbiol.">
        <title>Complete genome sequence of Corynebacterium casei LMG S-19264T (=DSM 44701T), isolated from a smear-ripened cheese.</title>
        <authorList>
            <consortium name="US DOE Joint Genome Institute (JGI-PGF)"/>
            <person name="Walter F."/>
            <person name="Albersmeier A."/>
            <person name="Kalinowski J."/>
            <person name="Ruckert C."/>
        </authorList>
    </citation>
    <scope>NUCLEOTIDE SEQUENCE</scope>
    <source>
        <strain evidence="5">JCM 3302</strain>
    </source>
</reference>
<dbReference type="Pfam" id="PF00496">
    <property type="entry name" value="SBP_bac_5"/>
    <property type="match status" value="1"/>
</dbReference>
<keyword evidence="6" id="KW-1185">Reference proteome</keyword>
<sequence>MSTASLGGTLPARLTEAAVPDRPGLSRRRFAATATVLASGLTLTACSGGAGSAGSATSHSTLRIGQFWPPVSLDPAKAGGESLFYLNPAYDPLIHRAADGSLRPRLATSWRYLGKGNTAFEIKLRAGVTFSDGAPLDAEAVERNIAYFKQAAGQAAAFLAPVAKVEALDEHTVHLALSQPHPQLPALFTQDYFAGNLISPRALADPGGLARRTYGAGPYMLAPAETVAGDHYTYVPNPRYWNAKDRRYDRIVIKVLPNENTALAALKTGQVDVISGSYAIASGAARAGLKVASSPNIVMGIQLNDRAGKLCPPLRDVRVRQALNHAVDRQKITKALLGAYGTPTDQPAVPGQDGHNDTVFYPHDPVKAKQLLAAAGHADGFTLPVVVPSTPAFPGEIAQAIAADLEKVGVRMRITAKDPAGAAQEITKYPASTMGWGALPVYFMGRGLWLRDAVGMNPFHSSDPELERLDRQAAAADEKTRSGLDRDIVRRVVEQAWFLPVCLSPVFLFHRDSVRIEAVRDRPFPSVVDWRPAAGPGA</sequence>
<proteinExistence type="inferred from homology"/>
<dbReference type="Gene3D" id="3.10.105.10">
    <property type="entry name" value="Dipeptide-binding Protein, Domain 3"/>
    <property type="match status" value="1"/>
</dbReference>
<keyword evidence="2" id="KW-0813">Transport</keyword>
<evidence type="ECO:0000256" key="3">
    <source>
        <dbReference type="ARBA" id="ARBA00022729"/>
    </source>
</evidence>
<dbReference type="GO" id="GO:0043190">
    <property type="term" value="C:ATP-binding cassette (ABC) transporter complex"/>
    <property type="evidence" value="ECO:0007669"/>
    <property type="project" value="InterPro"/>
</dbReference>
<dbReference type="SUPFAM" id="SSF53850">
    <property type="entry name" value="Periplasmic binding protein-like II"/>
    <property type="match status" value="1"/>
</dbReference>
<dbReference type="PIRSF" id="PIRSF002741">
    <property type="entry name" value="MppA"/>
    <property type="match status" value="1"/>
</dbReference>
<dbReference type="Proteomes" id="UP000641386">
    <property type="component" value="Unassembled WGS sequence"/>
</dbReference>
<dbReference type="InterPro" id="IPR000914">
    <property type="entry name" value="SBP_5_dom"/>
</dbReference>
<evidence type="ECO:0000313" key="5">
    <source>
        <dbReference type="EMBL" id="GHE59781.1"/>
    </source>
</evidence>
<dbReference type="InterPro" id="IPR039424">
    <property type="entry name" value="SBP_5"/>
</dbReference>
<evidence type="ECO:0000256" key="1">
    <source>
        <dbReference type="ARBA" id="ARBA00005695"/>
    </source>
</evidence>
<dbReference type="InterPro" id="IPR030678">
    <property type="entry name" value="Peptide/Ni-bd"/>
</dbReference>
<protein>
    <submittedName>
        <fullName evidence="5">Peptide ABC transporter substrate-binding protein</fullName>
    </submittedName>
</protein>
<feature type="domain" description="Solute-binding protein family 5" evidence="4">
    <location>
        <begin position="102"/>
        <end position="438"/>
    </location>
</feature>